<dbReference type="OrthoDB" id="250891at2"/>
<feature type="compositionally biased region" description="Polar residues" evidence="1">
    <location>
        <begin position="203"/>
        <end position="225"/>
    </location>
</feature>
<evidence type="ECO:0000256" key="1">
    <source>
        <dbReference type="SAM" id="MobiDB-lite"/>
    </source>
</evidence>
<name>A0A5C5XN75_9BACT</name>
<dbReference type="EMBL" id="SJPK01000010">
    <property type="protein sequence ID" value="TWT64607.1"/>
    <property type="molecule type" value="Genomic_DNA"/>
</dbReference>
<dbReference type="AlphaFoldDB" id="A0A5C5XN75"/>
<dbReference type="PROSITE" id="PS51257">
    <property type="entry name" value="PROKAR_LIPOPROTEIN"/>
    <property type="match status" value="1"/>
</dbReference>
<sequence length="377" mass="40684">MKNEIHRVSLGLLALMTLGGCASFNDCYYEKTQRVRALKEYIHCGQPDCAEFARDYKAGWIDGFYEVATGGSDCPPAVAPERYYKPEQILKYCDKKRHDYYSGWQDGAARASQFPDTHYLRIYETSECPFPRCEKPCSDGQCGPCREAFVGMSATTEMIETAPTPSTTVPAPTTTVPAPTTTVPAAMPTLPAEFEYSEDIDLHSSSNQTIQPQRDSALNLTSPKSNELDGPSVGTAAESVALPLPKPSANTLTDIPTLPLIPPAPAPEPAAVPMPAAEQTPAAADVIAATQAAESEEAPLVSIPGYRATSEWSRPTAQPTQAKPVGFIRMVEPIQAAPKSSPVIEGAEPIVIVDAPYQRFQMSDSETEDKAVIKLVE</sequence>
<keyword evidence="3" id="KW-1185">Reference proteome</keyword>
<feature type="region of interest" description="Disordered" evidence="1">
    <location>
        <begin position="162"/>
        <end position="185"/>
    </location>
</feature>
<comment type="caution">
    <text evidence="2">The sequence shown here is derived from an EMBL/GenBank/DDBJ whole genome shotgun (WGS) entry which is preliminary data.</text>
</comment>
<organism evidence="2 3">
    <name type="scientific">Allorhodopirellula solitaria</name>
    <dbReference type="NCBI Taxonomy" id="2527987"/>
    <lineage>
        <taxon>Bacteria</taxon>
        <taxon>Pseudomonadati</taxon>
        <taxon>Planctomycetota</taxon>
        <taxon>Planctomycetia</taxon>
        <taxon>Pirellulales</taxon>
        <taxon>Pirellulaceae</taxon>
        <taxon>Allorhodopirellula</taxon>
    </lineage>
</organism>
<evidence type="ECO:0000313" key="2">
    <source>
        <dbReference type="EMBL" id="TWT64607.1"/>
    </source>
</evidence>
<reference evidence="2 3" key="1">
    <citation type="submission" date="2019-02" db="EMBL/GenBank/DDBJ databases">
        <title>Deep-cultivation of Planctomycetes and their phenomic and genomic characterization uncovers novel biology.</title>
        <authorList>
            <person name="Wiegand S."/>
            <person name="Jogler M."/>
            <person name="Boedeker C."/>
            <person name="Pinto D."/>
            <person name="Vollmers J."/>
            <person name="Rivas-Marin E."/>
            <person name="Kohn T."/>
            <person name="Peeters S.H."/>
            <person name="Heuer A."/>
            <person name="Rast P."/>
            <person name="Oberbeckmann S."/>
            <person name="Bunk B."/>
            <person name="Jeske O."/>
            <person name="Meyerdierks A."/>
            <person name="Storesund J.E."/>
            <person name="Kallscheuer N."/>
            <person name="Luecker S."/>
            <person name="Lage O.M."/>
            <person name="Pohl T."/>
            <person name="Merkel B.J."/>
            <person name="Hornburger P."/>
            <person name="Mueller R.-W."/>
            <person name="Bruemmer F."/>
            <person name="Labrenz M."/>
            <person name="Spormann A.M."/>
            <person name="Op Den Camp H."/>
            <person name="Overmann J."/>
            <person name="Amann R."/>
            <person name="Jetten M.S.M."/>
            <person name="Mascher T."/>
            <person name="Medema M.H."/>
            <person name="Devos D.P."/>
            <person name="Kaster A.-K."/>
            <person name="Ovreas L."/>
            <person name="Rohde M."/>
            <person name="Galperin M.Y."/>
            <person name="Jogler C."/>
        </authorList>
    </citation>
    <scope>NUCLEOTIDE SEQUENCE [LARGE SCALE GENOMIC DNA]</scope>
    <source>
        <strain evidence="2 3">CA85</strain>
    </source>
</reference>
<evidence type="ECO:0000313" key="3">
    <source>
        <dbReference type="Proteomes" id="UP000318053"/>
    </source>
</evidence>
<gene>
    <name evidence="2" type="ORF">CA85_37400</name>
</gene>
<dbReference type="Proteomes" id="UP000318053">
    <property type="component" value="Unassembled WGS sequence"/>
</dbReference>
<accession>A0A5C5XN75</accession>
<proteinExistence type="predicted"/>
<dbReference type="RefSeq" id="WP_146392651.1">
    <property type="nucleotide sequence ID" value="NZ_SJPK01000010.1"/>
</dbReference>
<feature type="region of interest" description="Disordered" evidence="1">
    <location>
        <begin position="203"/>
        <end position="233"/>
    </location>
</feature>
<protein>
    <submittedName>
        <fullName evidence="2">Uncharacterized protein</fullName>
    </submittedName>
</protein>